<name>A0A382DJ84_9ZZZZ</name>
<protein>
    <recommendedName>
        <fullName evidence="2">NIPSNAP domain-containing protein</fullName>
    </recommendedName>
</protein>
<proteinExistence type="predicted"/>
<accession>A0A382DJ84</accession>
<sequence>MKSILTILFALSLASFPTLHADDSTKNGTKTAEPQFVYFKGSFTKFHHGKREEALDLIYSRFWTVDQVVGRKPIPFDCLTGEWDHMVFFRLHGGLADLEKEKDAMQVKWDQQLEKQEGSPEKAKALHDYHESLVMKKGDGLFKVLAADVDFPDHYYNKGGKPTYYRVTFVKYKSGKKEEANKYIMNNFRPVRLAIGRSVIPMFSVAGGWDNIVFVAMPGGLADFESDSPSEAWEEEFAKQQGGRDKAAEANGYFRGLVEDTVTEITKARWKK</sequence>
<reference evidence="1" key="1">
    <citation type="submission" date="2018-05" db="EMBL/GenBank/DDBJ databases">
        <authorList>
            <person name="Lanie J.A."/>
            <person name="Ng W.-L."/>
            <person name="Kazmierczak K.M."/>
            <person name="Andrzejewski T.M."/>
            <person name="Davidsen T.M."/>
            <person name="Wayne K.J."/>
            <person name="Tettelin H."/>
            <person name="Glass J.I."/>
            <person name="Rusch D."/>
            <person name="Podicherti R."/>
            <person name="Tsui H.-C.T."/>
            <person name="Winkler M.E."/>
        </authorList>
    </citation>
    <scope>NUCLEOTIDE SEQUENCE</scope>
</reference>
<gene>
    <name evidence="1" type="ORF">METZ01_LOCUS190635</name>
</gene>
<evidence type="ECO:0008006" key="2">
    <source>
        <dbReference type="Google" id="ProtNLM"/>
    </source>
</evidence>
<dbReference type="AlphaFoldDB" id="A0A382DJ84"/>
<dbReference type="EMBL" id="UINC01039382">
    <property type="protein sequence ID" value="SVB37781.1"/>
    <property type="molecule type" value="Genomic_DNA"/>
</dbReference>
<evidence type="ECO:0000313" key="1">
    <source>
        <dbReference type="EMBL" id="SVB37781.1"/>
    </source>
</evidence>
<organism evidence="1">
    <name type="scientific">marine metagenome</name>
    <dbReference type="NCBI Taxonomy" id="408172"/>
    <lineage>
        <taxon>unclassified sequences</taxon>
        <taxon>metagenomes</taxon>
        <taxon>ecological metagenomes</taxon>
    </lineage>
</organism>